<feature type="region of interest" description="Disordered" evidence="1">
    <location>
        <begin position="86"/>
        <end position="122"/>
    </location>
</feature>
<dbReference type="AlphaFoldDB" id="A0A0L6VE07"/>
<gene>
    <name evidence="2" type="ORF">VP01_1822g7</name>
</gene>
<keyword evidence="3" id="KW-1185">Reference proteome</keyword>
<proteinExistence type="predicted"/>
<evidence type="ECO:0000313" key="2">
    <source>
        <dbReference type="EMBL" id="KNZ58988.1"/>
    </source>
</evidence>
<sequence length="209" mass="23475">MLVLRASTIPISSYAGDSRRVSYQFCGLEEIKCLTAEMRSVLGRLIAVKPEDLLMVHDVRDGVTKDWVYQLNAIFYESKDRYVCKQADSPAPTRRTSPVPVSPEQSSKRPRQSGRHPHAPRSQDKILSAFYSAGQSIDYNLFWCEDGSSPTEIITLGLRRNPAVNTSLDPFVPGGLPQNCYDPTFLQSKSPVAWELLNVQEKLIEFPIV</sequence>
<evidence type="ECO:0000256" key="1">
    <source>
        <dbReference type="SAM" id="MobiDB-lite"/>
    </source>
</evidence>
<dbReference type="Proteomes" id="UP000037035">
    <property type="component" value="Unassembled WGS sequence"/>
</dbReference>
<organism evidence="2 3">
    <name type="scientific">Puccinia sorghi</name>
    <dbReference type="NCBI Taxonomy" id="27349"/>
    <lineage>
        <taxon>Eukaryota</taxon>
        <taxon>Fungi</taxon>
        <taxon>Dikarya</taxon>
        <taxon>Basidiomycota</taxon>
        <taxon>Pucciniomycotina</taxon>
        <taxon>Pucciniomycetes</taxon>
        <taxon>Pucciniales</taxon>
        <taxon>Pucciniaceae</taxon>
        <taxon>Puccinia</taxon>
    </lineage>
</organism>
<accession>A0A0L6VE07</accession>
<feature type="compositionally biased region" description="Basic residues" evidence="1">
    <location>
        <begin position="108"/>
        <end position="119"/>
    </location>
</feature>
<reference evidence="2 3" key="1">
    <citation type="submission" date="2015-08" db="EMBL/GenBank/DDBJ databases">
        <title>Next Generation Sequencing and Analysis of the Genome of Puccinia sorghi L Schw, the Causal Agent of Maize Common Rust.</title>
        <authorList>
            <person name="Rochi L."/>
            <person name="Burguener G."/>
            <person name="Darino M."/>
            <person name="Turjanski A."/>
            <person name="Kreff E."/>
            <person name="Dieguez M.J."/>
            <person name="Sacco F."/>
        </authorList>
    </citation>
    <scope>NUCLEOTIDE SEQUENCE [LARGE SCALE GENOMIC DNA]</scope>
    <source>
        <strain evidence="2 3">RO10H11247</strain>
    </source>
</reference>
<name>A0A0L6VE07_9BASI</name>
<comment type="caution">
    <text evidence="2">The sequence shown here is derived from an EMBL/GenBank/DDBJ whole genome shotgun (WGS) entry which is preliminary data.</text>
</comment>
<dbReference type="VEuPathDB" id="FungiDB:VP01_1822g7"/>
<dbReference type="EMBL" id="LAVV01006640">
    <property type="protein sequence ID" value="KNZ58988.1"/>
    <property type="molecule type" value="Genomic_DNA"/>
</dbReference>
<evidence type="ECO:0000313" key="3">
    <source>
        <dbReference type="Proteomes" id="UP000037035"/>
    </source>
</evidence>
<protein>
    <submittedName>
        <fullName evidence="2">Uncharacterized protein</fullName>
    </submittedName>
</protein>